<dbReference type="InterPro" id="IPR037138">
    <property type="entry name" value="His_deacetylse_dom_sf"/>
</dbReference>
<proteinExistence type="predicted"/>
<protein>
    <recommendedName>
        <fullName evidence="4">Histone deacetylase domain-containing protein</fullName>
    </recommendedName>
</protein>
<comment type="caution">
    <text evidence="2">The sequence shown here is derived from an EMBL/GenBank/DDBJ whole genome shotgun (WGS) entry which is preliminary data.</text>
</comment>
<evidence type="ECO:0008006" key="4">
    <source>
        <dbReference type="Google" id="ProtNLM"/>
    </source>
</evidence>
<dbReference type="SUPFAM" id="SSF52768">
    <property type="entry name" value="Arginase/deacetylase"/>
    <property type="match status" value="1"/>
</dbReference>
<dbReference type="PANTHER" id="PTHR48252:SF77">
    <property type="entry name" value="HISTONE DEACETYLASE DOMAIN-CONTAINING PROTEIN"/>
    <property type="match status" value="1"/>
</dbReference>
<reference evidence="2 3" key="1">
    <citation type="submission" date="2018-08" db="EMBL/GenBank/DDBJ databases">
        <title>Aphanomyces genome sequencing and annotation.</title>
        <authorList>
            <person name="Minardi D."/>
            <person name="Oidtmann B."/>
            <person name="Van Der Giezen M."/>
            <person name="Studholme D.J."/>
        </authorList>
    </citation>
    <scope>NUCLEOTIDE SEQUENCE [LARGE SCALE GENOMIC DNA]</scope>
    <source>
        <strain evidence="2 3">SA</strain>
    </source>
</reference>
<feature type="compositionally biased region" description="Basic and acidic residues" evidence="1">
    <location>
        <begin position="107"/>
        <end position="149"/>
    </location>
</feature>
<sequence length="149" mass="17149">MVLGGGGYTIRNVSRCWAYETAVCLDEQVSNDIPFNEYFEYYAPTFKLHLDPNSDLENCNSRAYLEDVKIKIFEHLRMLNGAPSVQMTTMPPDYVLREEDEDATTDPDQRTDHDGAKRQHDAEMYAHDKDQRGKDDGRVPSHENVDMVD</sequence>
<dbReference type="Proteomes" id="UP000265716">
    <property type="component" value="Unassembled WGS sequence"/>
</dbReference>
<evidence type="ECO:0000313" key="2">
    <source>
        <dbReference type="EMBL" id="RHY57655.1"/>
    </source>
</evidence>
<organism evidence="2 3">
    <name type="scientific">Aphanomyces astaci</name>
    <name type="common">Crayfish plague agent</name>
    <dbReference type="NCBI Taxonomy" id="112090"/>
    <lineage>
        <taxon>Eukaryota</taxon>
        <taxon>Sar</taxon>
        <taxon>Stramenopiles</taxon>
        <taxon>Oomycota</taxon>
        <taxon>Saprolegniomycetes</taxon>
        <taxon>Saprolegniales</taxon>
        <taxon>Verrucalvaceae</taxon>
        <taxon>Aphanomyces</taxon>
    </lineage>
</organism>
<gene>
    <name evidence="2" type="ORF">DYB38_007177</name>
</gene>
<evidence type="ECO:0000313" key="3">
    <source>
        <dbReference type="Proteomes" id="UP000265716"/>
    </source>
</evidence>
<evidence type="ECO:0000256" key="1">
    <source>
        <dbReference type="SAM" id="MobiDB-lite"/>
    </source>
</evidence>
<dbReference type="Gene3D" id="3.40.800.20">
    <property type="entry name" value="Histone deacetylase domain"/>
    <property type="match status" value="1"/>
</dbReference>
<dbReference type="AlphaFoldDB" id="A0A397D2Q8"/>
<accession>A0A397D2Q8</accession>
<dbReference type="EMBL" id="QUTC01005504">
    <property type="protein sequence ID" value="RHY57655.1"/>
    <property type="molecule type" value="Genomic_DNA"/>
</dbReference>
<name>A0A397D2Q8_APHAT</name>
<dbReference type="VEuPathDB" id="FungiDB:H257_04553"/>
<dbReference type="PANTHER" id="PTHR48252">
    <property type="entry name" value="HISTONE DEACETYLASE 2-RELATED"/>
    <property type="match status" value="1"/>
</dbReference>
<dbReference type="InterPro" id="IPR023696">
    <property type="entry name" value="Ureohydrolase_dom_sf"/>
</dbReference>
<feature type="region of interest" description="Disordered" evidence="1">
    <location>
        <begin position="84"/>
        <end position="149"/>
    </location>
</feature>